<dbReference type="FunFam" id="1.10.287.990:FF:000001">
    <property type="entry name" value="Superoxide dismutase"/>
    <property type="match status" value="1"/>
</dbReference>
<dbReference type="SUPFAM" id="SSF46609">
    <property type="entry name" value="Fe,Mn superoxide dismutase (SOD), N-terminal domain"/>
    <property type="match status" value="1"/>
</dbReference>
<proteinExistence type="inferred from homology"/>
<evidence type="ECO:0000256" key="6">
    <source>
        <dbReference type="RuleBase" id="RU000414"/>
    </source>
</evidence>
<sequence>MKYTLPQLPFAYNALEPFIDARTMEIHYTKHHQAYINNLNALLEKYSKLADRKLEEIMSSLDSLGLAEKDKNVLRNHGGGHLNHSFFWTIMSPKKHTDERLVSEIKKEFSSIDEFKALFKQTAITRFGSGWVWLVRAKNKLQVYSTPNQDSPLLQGHHPIIGLDVWEHAYYLKYQNKRDEYIDNWWNVLKFF</sequence>
<evidence type="ECO:0000256" key="4">
    <source>
        <dbReference type="ARBA" id="ARBA00023002"/>
    </source>
</evidence>
<evidence type="ECO:0000259" key="8">
    <source>
        <dbReference type="Pfam" id="PF02777"/>
    </source>
</evidence>
<dbReference type="PROSITE" id="PS00088">
    <property type="entry name" value="SOD_MN"/>
    <property type="match status" value="1"/>
</dbReference>
<dbReference type="GO" id="GO:0004784">
    <property type="term" value="F:superoxide dismutase activity"/>
    <property type="evidence" value="ECO:0007669"/>
    <property type="project" value="UniProtKB-EC"/>
</dbReference>
<evidence type="ECO:0000256" key="1">
    <source>
        <dbReference type="ARBA" id="ARBA00008714"/>
    </source>
</evidence>
<feature type="binding site" evidence="5">
    <location>
        <position position="168"/>
    </location>
    <ligand>
        <name>Mn(2+)</name>
        <dbReference type="ChEBI" id="CHEBI:29035"/>
    </ligand>
</feature>
<evidence type="ECO:0000259" key="7">
    <source>
        <dbReference type="Pfam" id="PF00081"/>
    </source>
</evidence>
<organism evidence="9 10">
    <name type="scientific">Candidatus Gottesmanbacteria bacterium RBG_16_37_8</name>
    <dbReference type="NCBI Taxonomy" id="1798371"/>
    <lineage>
        <taxon>Bacteria</taxon>
        <taxon>Candidatus Gottesmaniibacteriota</taxon>
    </lineage>
</organism>
<dbReference type="PIRSF" id="PIRSF000349">
    <property type="entry name" value="SODismutase"/>
    <property type="match status" value="1"/>
</dbReference>
<dbReference type="InterPro" id="IPR019831">
    <property type="entry name" value="Mn/Fe_SOD_N"/>
</dbReference>
<reference evidence="9 10" key="1">
    <citation type="journal article" date="2016" name="Nat. Commun.">
        <title>Thousands of microbial genomes shed light on interconnected biogeochemical processes in an aquifer system.</title>
        <authorList>
            <person name="Anantharaman K."/>
            <person name="Brown C.T."/>
            <person name="Hug L.A."/>
            <person name="Sharon I."/>
            <person name="Castelle C.J."/>
            <person name="Probst A.J."/>
            <person name="Thomas B.C."/>
            <person name="Singh A."/>
            <person name="Wilkins M.J."/>
            <person name="Karaoz U."/>
            <person name="Brodie E.L."/>
            <person name="Williams K.H."/>
            <person name="Hubbard S.S."/>
            <person name="Banfield J.F."/>
        </authorList>
    </citation>
    <scope>NUCLEOTIDE SEQUENCE [LARGE SCALE GENOMIC DNA]</scope>
</reference>
<dbReference type="PANTHER" id="PTHR43595:SF2">
    <property type="entry name" value="SMALL RIBOSOMAL SUBUNIT PROTEIN MS42"/>
    <property type="match status" value="1"/>
</dbReference>
<dbReference type="Gene3D" id="3.55.40.20">
    <property type="entry name" value="Iron/manganese superoxide dismutase, C-terminal domain"/>
    <property type="match status" value="1"/>
</dbReference>
<dbReference type="Pfam" id="PF02777">
    <property type="entry name" value="Sod_Fe_C"/>
    <property type="match status" value="1"/>
</dbReference>
<comment type="similarity">
    <text evidence="1 6">Belongs to the iron/manganese superoxide dismutase family.</text>
</comment>
<dbReference type="InterPro" id="IPR036324">
    <property type="entry name" value="Mn/Fe_SOD_N_sf"/>
</dbReference>
<dbReference type="STRING" id="1798371.A2W14_07425"/>
<evidence type="ECO:0000313" key="9">
    <source>
        <dbReference type="EMBL" id="OGG03383.1"/>
    </source>
</evidence>
<feature type="domain" description="Manganese/iron superoxide dismutase N-terminal" evidence="7">
    <location>
        <begin position="2"/>
        <end position="92"/>
    </location>
</feature>
<comment type="catalytic activity">
    <reaction evidence="6">
        <text>2 superoxide + 2 H(+) = H2O2 + O2</text>
        <dbReference type="Rhea" id="RHEA:20696"/>
        <dbReference type="ChEBI" id="CHEBI:15378"/>
        <dbReference type="ChEBI" id="CHEBI:15379"/>
        <dbReference type="ChEBI" id="CHEBI:16240"/>
        <dbReference type="ChEBI" id="CHEBI:18421"/>
        <dbReference type="EC" id="1.15.1.1"/>
    </reaction>
</comment>
<dbReference type="EC" id="1.15.1.1" evidence="2 6"/>
<feature type="domain" description="Manganese/iron superoxide dismutase C-terminal" evidence="8">
    <location>
        <begin position="99"/>
        <end position="191"/>
    </location>
</feature>
<dbReference type="GO" id="GO:0046872">
    <property type="term" value="F:metal ion binding"/>
    <property type="evidence" value="ECO:0007669"/>
    <property type="project" value="UniProtKB-KW"/>
</dbReference>
<name>A0A1F5YTH9_9BACT</name>
<feature type="binding site" evidence="5">
    <location>
        <position position="27"/>
    </location>
    <ligand>
        <name>Mn(2+)</name>
        <dbReference type="ChEBI" id="CHEBI:29035"/>
    </ligand>
</feature>
<comment type="caution">
    <text evidence="9">The sequence shown here is derived from an EMBL/GenBank/DDBJ whole genome shotgun (WGS) entry which is preliminary data.</text>
</comment>
<dbReference type="PANTHER" id="PTHR43595">
    <property type="entry name" value="37S RIBOSOMAL PROTEIN S26, MITOCHONDRIAL"/>
    <property type="match status" value="1"/>
</dbReference>
<evidence type="ECO:0000256" key="2">
    <source>
        <dbReference type="ARBA" id="ARBA00012682"/>
    </source>
</evidence>
<dbReference type="EMBL" id="MFJA01000027">
    <property type="protein sequence ID" value="OGG03383.1"/>
    <property type="molecule type" value="Genomic_DNA"/>
</dbReference>
<comment type="function">
    <text evidence="6">Destroys radicals which are normally produced within the cells and which are toxic to biological systems.</text>
</comment>
<dbReference type="GO" id="GO:0005737">
    <property type="term" value="C:cytoplasm"/>
    <property type="evidence" value="ECO:0007669"/>
    <property type="project" value="TreeGrafter"/>
</dbReference>
<dbReference type="AlphaFoldDB" id="A0A1F5YTH9"/>
<protein>
    <recommendedName>
        <fullName evidence="2 6">Superoxide dismutase</fullName>
        <ecNumber evidence="2 6">1.15.1.1</ecNumber>
    </recommendedName>
</protein>
<dbReference type="InterPro" id="IPR019833">
    <property type="entry name" value="Mn/Fe_SOD_BS"/>
</dbReference>
<dbReference type="Pfam" id="PF00081">
    <property type="entry name" value="Sod_Fe_N"/>
    <property type="match status" value="1"/>
</dbReference>
<evidence type="ECO:0000256" key="3">
    <source>
        <dbReference type="ARBA" id="ARBA00022723"/>
    </source>
</evidence>
<gene>
    <name evidence="9" type="ORF">A2W14_07425</name>
</gene>
<dbReference type="SUPFAM" id="SSF54719">
    <property type="entry name" value="Fe,Mn superoxide dismutase (SOD), C-terminal domain"/>
    <property type="match status" value="1"/>
</dbReference>
<evidence type="ECO:0000256" key="5">
    <source>
        <dbReference type="PIRSR" id="PIRSR000349-1"/>
    </source>
</evidence>
<feature type="binding site" evidence="5">
    <location>
        <position position="164"/>
    </location>
    <ligand>
        <name>Mn(2+)</name>
        <dbReference type="ChEBI" id="CHEBI:29035"/>
    </ligand>
</feature>
<keyword evidence="3 5" id="KW-0479">Metal-binding</keyword>
<dbReference type="InterPro" id="IPR036314">
    <property type="entry name" value="SOD_C_sf"/>
</dbReference>
<evidence type="ECO:0000313" key="10">
    <source>
        <dbReference type="Proteomes" id="UP000176665"/>
    </source>
</evidence>
<dbReference type="Gene3D" id="1.10.287.990">
    <property type="entry name" value="Fe,Mn superoxide dismutase (SOD) domain"/>
    <property type="match status" value="1"/>
</dbReference>
<dbReference type="InterPro" id="IPR019832">
    <property type="entry name" value="Mn/Fe_SOD_C"/>
</dbReference>
<dbReference type="InterPro" id="IPR001189">
    <property type="entry name" value="Mn/Fe_SOD"/>
</dbReference>
<accession>A0A1F5YTH9</accession>
<feature type="binding site" evidence="5">
    <location>
        <position position="84"/>
    </location>
    <ligand>
        <name>Mn(2+)</name>
        <dbReference type="ChEBI" id="CHEBI:29035"/>
    </ligand>
</feature>
<dbReference type="Proteomes" id="UP000176665">
    <property type="component" value="Unassembled WGS sequence"/>
</dbReference>
<keyword evidence="4 6" id="KW-0560">Oxidoreductase</keyword>
<dbReference type="PRINTS" id="PR01703">
    <property type="entry name" value="MNSODISMTASE"/>
</dbReference>